<evidence type="ECO:0000313" key="2">
    <source>
        <dbReference type="Proteomes" id="UP000032689"/>
    </source>
</evidence>
<dbReference type="EMBL" id="KP027447">
    <property type="protein sequence ID" value="AJA42326.1"/>
    <property type="molecule type" value="Genomic_DNA"/>
</dbReference>
<name>A0A0D3MVG3_9CAUD</name>
<dbReference type="KEGG" id="vg:26641023"/>
<keyword evidence="2" id="KW-1185">Reference proteome</keyword>
<dbReference type="GeneID" id="26641023"/>
<dbReference type="Proteomes" id="UP000032689">
    <property type="component" value="Segment"/>
</dbReference>
<evidence type="ECO:0000313" key="1">
    <source>
        <dbReference type="EMBL" id="AJA42326.1"/>
    </source>
</evidence>
<organism evidence="1 2">
    <name type="scientific">Staphylococcus phage vB_SepM_ phiIPLA-C1C</name>
    <dbReference type="NCBI Taxonomy" id="1572704"/>
    <lineage>
        <taxon>Viruses</taxon>
        <taxon>Duplodnaviria</taxon>
        <taxon>Heunggongvirae</taxon>
        <taxon>Uroviricota</taxon>
        <taxon>Caudoviricetes</taxon>
        <taxon>Herelleviridae</taxon>
        <taxon>Twortvirinae</taxon>
        <taxon>Sepunavirus</taxon>
        <taxon>Sepunavirus IPLAC1C</taxon>
    </lineage>
</organism>
<reference evidence="1 2" key="1">
    <citation type="journal article" date="2015" name="Appl. Environ. Microbiol.">
        <title>Two Phages, phiIPLA-RODI and phiIPLA-C1C, Lyse Mono- and Dual-Species Staphylococcal Biofilms.</title>
        <authorList>
            <person name="Gutierrez D."/>
            <person name="Vandenheuvel D."/>
            <person name="Martinez B."/>
            <person name="Rodriguez A."/>
            <person name="Lavigne R."/>
            <person name="Garcia P."/>
        </authorList>
    </citation>
    <scope>NUCLEOTIDE SEQUENCE [LARGE SCALE GENOMIC DNA]</scope>
</reference>
<dbReference type="RefSeq" id="YP_009214606.1">
    <property type="nucleotide sequence ID" value="NC_028962.1"/>
</dbReference>
<proteinExistence type="predicted"/>
<accession>A0A0D3MVG3</accession>
<sequence length="90" mass="10478">MNNKLNEIIKTVLFGNNEEINRIALDYTVTLDELKKLNDYFQIQDSVALNNAIMLDTEKLYKNSDVSTILFHNYIIEVLEDINNVLKDVK</sequence>
<protein>
    <submittedName>
        <fullName evidence="1">Uncharacterized protein</fullName>
    </submittedName>
</protein>